<sequence>MEKDVTIIGIDGGATKVSAWNVIYDEATSGFALGEINVQKSYREIPGFIPDFKPVELSIQLKENEQNDIRPTKDEEQQAAVYVEACAQVVEEMVKRTGQSRILIGIGMPGIKTADKRGIAVVANGPRMLNYAEHLEGRLSIKRIELARPIAHIGSDADYCGIGENYAAEGAFRPINNGYYLGGGTGVADALKLDGKLLPFDQTKSWLAKSWEMKTESGISLEKFASAGGIQSLYAQQAGQSVEQLNQDGIYPLQIARMAADGDANARQTFKMVADSLSMLLFERITTLFAGWQGFFSFVNPNRAPLSDQHPYLGKLFDRLVIGQRLGELFDSPGGQEVLRAPVLEKLKHSIETSAILSDDAKAHYANLDKIVITSRLREAPALGAGIDAVLAAGWLNETV</sequence>
<dbReference type="EMBL" id="DROD01000662">
    <property type="protein sequence ID" value="HHJ53594.1"/>
    <property type="molecule type" value="Genomic_DNA"/>
</dbReference>
<proteinExistence type="predicted"/>
<evidence type="ECO:0000313" key="1">
    <source>
        <dbReference type="EMBL" id="HHJ53594.1"/>
    </source>
</evidence>
<comment type="caution">
    <text evidence="1">The sequence shown here is derived from an EMBL/GenBank/DDBJ whole genome shotgun (WGS) entry which is preliminary data.</text>
</comment>
<dbReference type="SUPFAM" id="SSF53067">
    <property type="entry name" value="Actin-like ATPase domain"/>
    <property type="match status" value="1"/>
</dbReference>
<dbReference type="InterPro" id="IPR043129">
    <property type="entry name" value="ATPase_NBD"/>
</dbReference>
<accession>A0A7V5UFS7</accession>
<dbReference type="AlphaFoldDB" id="A0A7V5UFS7"/>
<reference evidence="1" key="1">
    <citation type="journal article" date="2020" name="mSystems">
        <title>Genome- and Community-Level Interaction Insights into Carbon Utilization and Element Cycling Functions of Hydrothermarchaeota in Hydrothermal Sediment.</title>
        <authorList>
            <person name="Zhou Z."/>
            <person name="Liu Y."/>
            <person name="Xu W."/>
            <person name="Pan J."/>
            <person name="Luo Z.H."/>
            <person name="Li M."/>
        </authorList>
    </citation>
    <scope>NUCLEOTIDE SEQUENCE [LARGE SCALE GENOMIC DNA]</scope>
    <source>
        <strain evidence="1">HyVt-527</strain>
    </source>
</reference>
<dbReference type="Gene3D" id="3.30.420.40">
    <property type="match status" value="2"/>
</dbReference>
<gene>
    <name evidence="1" type="ORF">ENJ89_10400</name>
</gene>
<dbReference type="Proteomes" id="UP000886124">
    <property type="component" value="Unassembled WGS sequence"/>
</dbReference>
<protein>
    <submittedName>
        <fullName evidence="1">ROK family protein</fullName>
    </submittedName>
</protein>
<name>A0A7V5UFS7_CALAY</name>
<organism evidence="1">
    <name type="scientific">Caldithrix abyssi</name>
    <dbReference type="NCBI Taxonomy" id="187145"/>
    <lineage>
        <taxon>Bacteria</taxon>
        <taxon>Pseudomonadati</taxon>
        <taxon>Calditrichota</taxon>
        <taxon>Calditrichia</taxon>
        <taxon>Calditrichales</taxon>
        <taxon>Calditrichaceae</taxon>
        <taxon>Caldithrix</taxon>
    </lineage>
</organism>